<accession>A0A0F9DSN6</accession>
<feature type="transmembrane region" description="Helical" evidence="1">
    <location>
        <begin position="12"/>
        <end position="36"/>
    </location>
</feature>
<comment type="caution">
    <text evidence="2">The sequence shown here is derived from an EMBL/GenBank/DDBJ whole genome shotgun (WGS) entry which is preliminary data.</text>
</comment>
<sequence>MIEKIRLNGQTIANYMAAVSVILLFLIFLINMKIVGTIYFSGLEDVGGNFVKLVKFLNYFSIIGLVASIITMGAWIVLLKKNKAQKYMLRFSYAWSITSGSFFLSVISYPLVMFLMTYPISEAIKLIV</sequence>
<gene>
    <name evidence="2" type="ORF">LCGC14_2160930</name>
</gene>
<evidence type="ECO:0000313" key="2">
    <source>
        <dbReference type="EMBL" id="KKL64843.1"/>
    </source>
</evidence>
<name>A0A0F9DSN6_9ZZZZ</name>
<proteinExistence type="predicted"/>
<keyword evidence="1" id="KW-1133">Transmembrane helix</keyword>
<keyword evidence="1" id="KW-0812">Transmembrane</keyword>
<keyword evidence="1" id="KW-0472">Membrane</keyword>
<protein>
    <submittedName>
        <fullName evidence="2">Uncharacterized protein</fullName>
    </submittedName>
</protein>
<feature type="transmembrane region" description="Helical" evidence="1">
    <location>
        <begin position="56"/>
        <end position="79"/>
    </location>
</feature>
<feature type="transmembrane region" description="Helical" evidence="1">
    <location>
        <begin position="91"/>
        <end position="112"/>
    </location>
</feature>
<evidence type="ECO:0000256" key="1">
    <source>
        <dbReference type="SAM" id="Phobius"/>
    </source>
</evidence>
<dbReference type="AlphaFoldDB" id="A0A0F9DSN6"/>
<dbReference type="EMBL" id="LAZR01027724">
    <property type="protein sequence ID" value="KKL64843.1"/>
    <property type="molecule type" value="Genomic_DNA"/>
</dbReference>
<reference evidence="2" key="1">
    <citation type="journal article" date="2015" name="Nature">
        <title>Complex archaea that bridge the gap between prokaryotes and eukaryotes.</title>
        <authorList>
            <person name="Spang A."/>
            <person name="Saw J.H."/>
            <person name="Jorgensen S.L."/>
            <person name="Zaremba-Niedzwiedzka K."/>
            <person name="Martijn J."/>
            <person name="Lind A.E."/>
            <person name="van Eijk R."/>
            <person name="Schleper C."/>
            <person name="Guy L."/>
            <person name="Ettema T.J."/>
        </authorList>
    </citation>
    <scope>NUCLEOTIDE SEQUENCE</scope>
</reference>
<organism evidence="2">
    <name type="scientific">marine sediment metagenome</name>
    <dbReference type="NCBI Taxonomy" id="412755"/>
    <lineage>
        <taxon>unclassified sequences</taxon>
        <taxon>metagenomes</taxon>
        <taxon>ecological metagenomes</taxon>
    </lineage>
</organism>